<dbReference type="InterPro" id="IPR050317">
    <property type="entry name" value="Plant_Fungal_Acyltransferase"/>
</dbReference>
<evidence type="ECO:0000313" key="5">
    <source>
        <dbReference type="Proteomes" id="UP000248423"/>
    </source>
</evidence>
<keyword evidence="1" id="KW-0808">Transferase</keyword>
<dbReference type="PANTHER" id="PTHR31642:SF270">
    <property type="entry name" value="O-ACYLTRANSFERASE AUSQ"/>
    <property type="match status" value="1"/>
</dbReference>
<keyword evidence="2" id="KW-0012">Acyltransferase</keyword>
<evidence type="ECO:0000256" key="2">
    <source>
        <dbReference type="ARBA" id="ARBA00023315"/>
    </source>
</evidence>
<dbReference type="Proteomes" id="UP000248423">
    <property type="component" value="Unassembled WGS sequence"/>
</dbReference>
<accession>A0A319F2L9</accession>
<dbReference type="AlphaFoldDB" id="A0A319F2L9"/>
<sequence length="465" mass="51455">MSELPYFKPYALSPLDHLLMPMHAHWFLSFHVEKPSSGATIISHGISSLVSKRPYLAGTITKPTNQAKNSKSNVLEIHPPTAAYLHQFPMLITRYHPNKTISLISSAEAVFNETFMPGDPRIPTPYPTFALRFQANVMEDGIILSVCFHHKFLDAYGLILVMESLARCCRYSNQAVDPPLICPVSDALSRAQITATVTSPTRDLGEIYGTSKWHYDPGVKAEESINRKYILRAETITFLKNACNALLPDFVTDIQSSKTCNVQSAQDILSGDDIVSALLWLCCTRARFELSSTSQKPSILLVPRSFSCTRPVETRRILHLTSLTNHIGNCIAVAKAFCCPTDMHNPTPPPTAVKTLKEPDPISKRNLLILTNLALRIHKARKSVDREHVQDVINNAVGCQDWDGFAVLPADVAITTLRRVDVYGLNFGSVVGRVSGLEVLENRLDGYCYILPGRWGDGVGLLDSA</sequence>
<reference evidence="4 5" key="1">
    <citation type="submission" date="2018-02" db="EMBL/GenBank/DDBJ databases">
        <title>The genomes of Aspergillus section Nigri reveals drivers in fungal speciation.</title>
        <authorList>
            <consortium name="DOE Joint Genome Institute"/>
            <person name="Vesth T.C."/>
            <person name="Nybo J."/>
            <person name="Theobald S."/>
            <person name="Brandl J."/>
            <person name="Frisvad J.C."/>
            <person name="Nielsen K.F."/>
            <person name="Lyhne E.K."/>
            <person name="Kogle M.E."/>
            <person name="Kuo A."/>
            <person name="Riley R."/>
            <person name="Clum A."/>
            <person name="Nolan M."/>
            <person name="Lipzen A."/>
            <person name="Salamov A."/>
            <person name="Henrissat B."/>
            <person name="Wiebenga A."/>
            <person name="De vries R.P."/>
            <person name="Grigoriev I.V."/>
            <person name="Mortensen U.H."/>
            <person name="Andersen M.R."/>
            <person name="Baker S.E."/>
        </authorList>
    </citation>
    <scope>NUCLEOTIDE SEQUENCE [LARGE SCALE GENOMIC DNA]</scope>
    <source>
        <strain evidence="4 5">CBS 121057</strain>
    </source>
</reference>
<dbReference type="InterPro" id="IPR023213">
    <property type="entry name" value="CAT-like_dom_sf"/>
</dbReference>
<dbReference type="OrthoDB" id="1862401at2759"/>
<dbReference type="Pfam" id="PF22664">
    <property type="entry name" value="TRI-like_N"/>
    <property type="match status" value="1"/>
</dbReference>
<evidence type="ECO:0000259" key="3">
    <source>
        <dbReference type="Pfam" id="PF22664"/>
    </source>
</evidence>
<evidence type="ECO:0000256" key="1">
    <source>
        <dbReference type="ARBA" id="ARBA00022679"/>
    </source>
</evidence>
<feature type="domain" description="Trichothecene 3-O-acetyltransferase-like N-terminal" evidence="3">
    <location>
        <begin position="30"/>
        <end position="169"/>
    </location>
</feature>
<dbReference type="Gene3D" id="3.30.559.10">
    <property type="entry name" value="Chloramphenicol acetyltransferase-like domain"/>
    <property type="match status" value="2"/>
</dbReference>
<organism evidence="4 5">
    <name type="scientific">Aspergillus sclerotiicarbonarius (strain CBS 121057 / IBT 28362)</name>
    <dbReference type="NCBI Taxonomy" id="1448318"/>
    <lineage>
        <taxon>Eukaryota</taxon>
        <taxon>Fungi</taxon>
        <taxon>Dikarya</taxon>
        <taxon>Ascomycota</taxon>
        <taxon>Pezizomycotina</taxon>
        <taxon>Eurotiomycetes</taxon>
        <taxon>Eurotiomycetidae</taxon>
        <taxon>Eurotiales</taxon>
        <taxon>Aspergillaceae</taxon>
        <taxon>Aspergillus</taxon>
        <taxon>Aspergillus subgen. Circumdati</taxon>
    </lineage>
</organism>
<dbReference type="PANTHER" id="PTHR31642">
    <property type="entry name" value="TRICHOTHECENE 3-O-ACETYLTRANSFERASE"/>
    <property type="match status" value="1"/>
</dbReference>
<dbReference type="GO" id="GO:0016747">
    <property type="term" value="F:acyltransferase activity, transferring groups other than amino-acyl groups"/>
    <property type="evidence" value="ECO:0007669"/>
    <property type="project" value="TreeGrafter"/>
</dbReference>
<dbReference type="STRING" id="1448318.A0A319F2L9"/>
<keyword evidence="5" id="KW-1185">Reference proteome</keyword>
<dbReference type="InterPro" id="IPR054710">
    <property type="entry name" value="Tri101-like_N"/>
</dbReference>
<dbReference type="EMBL" id="KZ826326">
    <property type="protein sequence ID" value="PYI09599.1"/>
    <property type="molecule type" value="Genomic_DNA"/>
</dbReference>
<gene>
    <name evidence="4" type="ORF">BO78DRAFT_415528</name>
</gene>
<dbReference type="VEuPathDB" id="FungiDB:BO78DRAFT_415528"/>
<evidence type="ECO:0000313" key="4">
    <source>
        <dbReference type="EMBL" id="PYI09599.1"/>
    </source>
</evidence>
<name>A0A319F2L9_ASPSB</name>
<protein>
    <recommendedName>
        <fullName evidence="3">Trichothecene 3-O-acetyltransferase-like N-terminal domain-containing protein</fullName>
    </recommendedName>
</protein>
<proteinExistence type="predicted"/>